<keyword evidence="4" id="KW-1185">Reference proteome</keyword>
<proteinExistence type="predicted"/>
<dbReference type="PANTHER" id="PTHR33110">
    <property type="entry name" value="F-BOX/KELCH-REPEAT PROTEIN-RELATED"/>
    <property type="match status" value="1"/>
</dbReference>
<name>A0A8T0SLZ2_PANVG</name>
<dbReference type="EMBL" id="CM029045">
    <property type="protein sequence ID" value="KAG2598135.1"/>
    <property type="molecule type" value="Genomic_DNA"/>
</dbReference>
<keyword evidence="1" id="KW-0732">Signal</keyword>
<dbReference type="PANTHER" id="PTHR33110:SF132">
    <property type="entry name" value="OS01G0520260 PROTEIN"/>
    <property type="match status" value="1"/>
</dbReference>
<evidence type="ECO:0000256" key="1">
    <source>
        <dbReference type="SAM" id="SignalP"/>
    </source>
</evidence>
<dbReference type="Proteomes" id="UP000823388">
    <property type="component" value="Chromosome 5K"/>
</dbReference>
<sequence length="468" mass="52092">MVPPPAAAARRSLSLDHEMFLDFLVLVLSCLPCVADRESFASVCTLWRRAAGLSDAPPLPGQLPWAIFPSATAVSTVFSILSASSRRIYLPTELVGARFCGSHPGAWVAATGAGHAPGGGNVAVNILSREMVPLPNKKLVPLSRRRRAIELLEGEGPEPWISQRAMKDVVVRAIAFSDAPNSPDCVAAAITQGVYQPSVALCWLGAETQHWAVPWWIPPGVQDLVFLEGGGSMRPSFYLITSWDFLFVASFVDDEQIMVHNCKVQWPADDMLPTLPANVYTSRYLVVSRGRLLMVRRYYSYSQRDGTHQTMLFRVFELQNQTLESWLELGSLDSRALVLARCSSRAFELPAANSEIKPGSIFFLDDITFGDSVAATNDKQYNPNDMSVYYKDEPGFTWPHLCSNLFGVKNIVAFLKHEGKMEIMLFENLQELETYVGDKPIEVEIKGCIRRFNWQQASKCPTPIWFAH</sequence>
<organism evidence="3 4">
    <name type="scientific">Panicum virgatum</name>
    <name type="common">Blackwell switchgrass</name>
    <dbReference type="NCBI Taxonomy" id="38727"/>
    <lineage>
        <taxon>Eukaryota</taxon>
        <taxon>Viridiplantae</taxon>
        <taxon>Streptophyta</taxon>
        <taxon>Embryophyta</taxon>
        <taxon>Tracheophyta</taxon>
        <taxon>Spermatophyta</taxon>
        <taxon>Magnoliopsida</taxon>
        <taxon>Liliopsida</taxon>
        <taxon>Poales</taxon>
        <taxon>Poaceae</taxon>
        <taxon>PACMAD clade</taxon>
        <taxon>Panicoideae</taxon>
        <taxon>Panicodae</taxon>
        <taxon>Paniceae</taxon>
        <taxon>Panicinae</taxon>
        <taxon>Panicum</taxon>
        <taxon>Panicum sect. Hiantes</taxon>
    </lineage>
</organism>
<dbReference type="AlphaFoldDB" id="A0A8T0SLZ2"/>
<protein>
    <recommendedName>
        <fullName evidence="2">KIB1-4 beta-propeller domain-containing protein</fullName>
    </recommendedName>
</protein>
<feature type="domain" description="KIB1-4 beta-propeller" evidence="2">
    <location>
        <begin position="79"/>
        <end position="389"/>
    </location>
</feature>
<evidence type="ECO:0000313" key="4">
    <source>
        <dbReference type="Proteomes" id="UP000823388"/>
    </source>
</evidence>
<evidence type="ECO:0000313" key="3">
    <source>
        <dbReference type="EMBL" id="KAG2598135.1"/>
    </source>
</evidence>
<reference evidence="3" key="1">
    <citation type="submission" date="2020-05" db="EMBL/GenBank/DDBJ databases">
        <title>WGS assembly of Panicum virgatum.</title>
        <authorList>
            <person name="Lovell J.T."/>
            <person name="Jenkins J."/>
            <person name="Shu S."/>
            <person name="Juenger T.E."/>
            <person name="Schmutz J."/>
        </authorList>
    </citation>
    <scope>NUCLEOTIDE SEQUENCE</scope>
    <source>
        <strain evidence="3">AP13</strain>
    </source>
</reference>
<dbReference type="InterPro" id="IPR005174">
    <property type="entry name" value="KIB1-4_b-propeller"/>
</dbReference>
<gene>
    <name evidence="3" type="ORF">PVAP13_5KG310500</name>
</gene>
<feature type="chain" id="PRO_5035885706" description="KIB1-4 beta-propeller domain-containing protein" evidence="1">
    <location>
        <begin position="36"/>
        <end position="468"/>
    </location>
</feature>
<feature type="signal peptide" evidence="1">
    <location>
        <begin position="1"/>
        <end position="35"/>
    </location>
</feature>
<evidence type="ECO:0000259" key="2">
    <source>
        <dbReference type="Pfam" id="PF03478"/>
    </source>
</evidence>
<comment type="caution">
    <text evidence="3">The sequence shown here is derived from an EMBL/GenBank/DDBJ whole genome shotgun (WGS) entry which is preliminary data.</text>
</comment>
<accession>A0A8T0SLZ2</accession>
<dbReference type="Pfam" id="PF03478">
    <property type="entry name" value="Beta-prop_KIB1-4"/>
    <property type="match status" value="1"/>
</dbReference>